<dbReference type="Pfam" id="PF07690">
    <property type="entry name" value="MFS_1"/>
    <property type="match status" value="1"/>
</dbReference>
<proteinExistence type="predicted"/>
<comment type="caution">
    <text evidence="8">The sequence shown here is derived from an EMBL/GenBank/DDBJ whole genome shotgun (WGS) entry which is preliminary data.</text>
</comment>
<dbReference type="Gene3D" id="1.20.1250.20">
    <property type="entry name" value="MFS general substrate transporter like domains"/>
    <property type="match status" value="1"/>
</dbReference>
<keyword evidence="9" id="KW-1185">Reference proteome</keyword>
<keyword evidence="4 6" id="KW-0472">Membrane</keyword>
<dbReference type="InterPro" id="IPR036259">
    <property type="entry name" value="MFS_trans_sf"/>
</dbReference>
<feature type="compositionally biased region" description="Polar residues" evidence="5">
    <location>
        <begin position="25"/>
        <end position="36"/>
    </location>
</feature>
<keyword evidence="2 6" id="KW-0812">Transmembrane</keyword>
<dbReference type="PANTHER" id="PTHR23502">
    <property type="entry name" value="MAJOR FACILITATOR SUPERFAMILY"/>
    <property type="match status" value="1"/>
</dbReference>
<feature type="transmembrane region" description="Helical" evidence="6">
    <location>
        <begin position="223"/>
        <end position="242"/>
    </location>
</feature>
<dbReference type="InterPro" id="IPR011701">
    <property type="entry name" value="MFS"/>
</dbReference>
<evidence type="ECO:0000259" key="7">
    <source>
        <dbReference type="PROSITE" id="PS50850"/>
    </source>
</evidence>
<gene>
    <name evidence="8" type="ORF">PT974_10961</name>
</gene>
<feature type="region of interest" description="Disordered" evidence="5">
    <location>
        <begin position="1"/>
        <end position="55"/>
    </location>
</feature>
<accession>A0ABR0SBB2</accession>
<reference evidence="8 9" key="1">
    <citation type="submission" date="2024-01" db="EMBL/GenBank/DDBJ databases">
        <title>Complete genome of Cladobotryum mycophilum ATHUM6906.</title>
        <authorList>
            <person name="Christinaki A.C."/>
            <person name="Myridakis A.I."/>
            <person name="Kouvelis V.N."/>
        </authorList>
    </citation>
    <scope>NUCLEOTIDE SEQUENCE [LARGE SCALE GENOMIC DNA]</scope>
    <source>
        <strain evidence="8 9">ATHUM6906</strain>
    </source>
</reference>
<evidence type="ECO:0000256" key="2">
    <source>
        <dbReference type="ARBA" id="ARBA00022692"/>
    </source>
</evidence>
<dbReference type="EMBL" id="JAVFKD010000015">
    <property type="protein sequence ID" value="KAK5989442.1"/>
    <property type="molecule type" value="Genomic_DNA"/>
</dbReference>
<protein>
    <submittedName>
        <fullName evidence="8">Polyamine transporter 4</fullName>
    </submittedName>
</protein>
<feature type="transmembrane region" description="Helical" evidence="6">
    <location>
        <begin position="99"/>
        <end position="122"/>
    </location>
</feature>
<evidence type="ECO:0000256" key="4">
    <source>
        <dbReference type="ARBA" id="ARBA00023136"/>
    </source>
</evidence>
<evidence type="ECO:0000256" key="5">
    <source>
        <dbReference type="SAM" id="MobiDB-lite"/>
    </source>
</evidence>
<dbReference type="InterPro" id="IPR020846">
    <property type="entry name" value="MFS_dom"/>
</dbReference>
<evidence type="ECO:0000256" key="6">
    <source>
        <dbReference type="SAM" id="Phobius"/>
    </source>
</evidence>
<dbReference type="PANTHER" id="PTHR23502:SF38">
    <property type="entry name" value="POLYAMINE TRANSPORTER 4"/>
    <property type="match status" value="1"/>
</dbReference>
<evidence type="ECO:0000313" key="9">
    <source>
        <dbReference type="Proteomes" id="UP001338125"/>
    </source>
</evidence>
<feature type="compositionally biased region" description="Basic and acidic residues" evidence="5">
    <location>
        <begin position="13"/>
        <end position="22"/>
    </location>
</feature>
<dbReference type="SUPFAM" id="SSF103473">
    <property type="entry name" value="MFS general substrate transporter"/>
    <property type="match status" value="1"/>
</dbReference>
<feature type="transmembrane region" description="Helical" evidence="6">
    <location>
        <begin position="195"/>
        <end position="217"/>
    </location>
</feature>
<organism evidence="8 9">
    <name type="scientific">Cladobotryum mycophilum</name>
    <dbReference type="NCBI Taxonomy" id="491253"/>
    <lineage>
        <taxon>Eukaryota</taxon>
        <taxon>Fungi</taxon>
        <taxon>Dikarya</taxon>
        <taxon>Ascomycota</taxon>
        <taxon>Pezizomycotina</taxon>
        <taxon>Sordariomycetes</taxon>
        <taxon>Hypocreomycetidae</taxon>
        <taxon>Hypocreales</taxon>
        <taxon>Hypocreaceae</taxon>
        <taxon>Cladobotryum</taxon>
    </lineage>
</organism>
<feature type="transmembrane region" description="Helical" evidence="6">
    <location>
        <begin position="67"/>
        <end position="87"/>
    </location>
</feature>
<comment type="subcellular location">
    <subcellularLocation>
        <location evidence="1">Membrane</location>
        <topology evidence="1">Multi-pass membrane protein</topology>
    </subcellularLocation>
</comment>
<feature type="domain" description="Major facilitator superfamily (MFS) profile" evidence="7">
    <location>
        <begin position="69"/>
        <end position="267"/>
    </location>
</feature>
<feature type="compositionally biased region" description="Basic and acidic residues" evidence="5">
    <location>
        <begin position="38"/>
        <end position="55"/>
    </location>
</feature>
<dbReference type="Proteomes" id="UP001338125">
    <property type="component" value="Unassembled WGS sequence"/>
</dbReference>
<feature type="transmembrane region" description="Helical" evidence="6">
    <location>
        <begin position="142"/>
        <end position="174"/>
    </location>
</feature>
<name>A0ABR0SBB2_9HYPO</name>
<keyword evidence="3 6" id="KW-1133">Transmembrane helix</keyword>
<evidence type="ECO:0000313" key="8">
    <source>
        <dbReference type="EMBL" id="KAK5989442.1"/>
    </source>
</evidence>
<evidence type="ECO:0000256" key="3">
    <source>
        <dbReference type="ARBA" id="ARBA00022989"/>
    </source>
</evidence>
<evidence type="ECO:0000256" key="1">
    <source>
        <dbReference type="ARBA" id="ARBA00004141"/>
    </source>
</evidence>
<sequence length="267" mass="29310">MVEVLADDSATMVEREVEDRRGSTAVPSQNEQASDSSDAEKAMTPDDNLHWDHDPRNPYNWPGWKKASMVVMMSCMAITASIATSIMSSSRGQLQEEFGVSRTVALLPLTFYVLALGFGPVIGGPLSETIGRYPIYYGSMPLGALFTLGAGFTHSFAALCVLRFLAGFCWAPVLSVAPGSMAETFMPKSRGPISAVFILMPFLGPGLGPVIGSFVVTIKGWRWTQWTLIFFSILCILLIPLSEETFHPIIRRRIAKKRGEELPHHLL</sequence>
<dbReference type="PROSITE" id="PS50850">
    <property type="entry name" value="MFS"/>
    <property type="match status" value="1"/>
</dbReference>